<dbReference type="Proteomes" id="UP000068167">
    <property type="component" value="Chromosome"/>
</dbReference>
<dbReference type="PANTHER" id="PTHR36966:SF1">
    <property type="entry name" value="REP-ASSOCIATED TYROSINE TRANSPOSASE"/>
    <property type="match status" value="1"/>
</dbReference>
<dbReference type="GO" id="GO:0004803">
    <property type="term" value="F:transposase activity"/>
    <property type="evidence" value="ECO:0007669"/>
    <property type="project" value="InterPro"/>
</dbReference>
<dbReference type="GO" id="GO:0006313">
    <property type="term" value="P:DNA transposition"/>
    <property type="evidence" value="ECO:0007669"/>
    <property type="project" value="InterPro"/>
</dbReference>
<dbReference type="InterPro" id="IPR002686">
    <property type="entry name" value="Transposase_17"/>
</dbReference>
<accession>A0A0K1RZH6</accession>
<dbReference type="Pfam" id="PF01797">
    <property type="entry name" value="Y1_Tnp"/>
    <property type="match status" value="1"/>
</dbReference>
<dbReference type="GO" id="GO:0043565">
    <property type="term" value="F:sequence-specific DNA binding"/>
    <property type="evidence" value="ECO:0007669"/>
    <property type="project" value="TreeGrafter"/>
</dbReference>
<dbReference type="Gene3D" id="3.30.70.1290">
    <property type="entry name" value="Transposase IS200-like"/>
    <property type="match status" value="1"/>
</dbReference>
<dbReference type="InterPro" id="IPR036515">
    <property type="entry name" value="Transposase_17_sf"/>
</dbReference>
<dbReference type="InterPro" id="IPR052715">
    <property type="entry name" value="RAYT_transposase"/>
</dbReference>
<dbReference type="SMART" id="SM01321">
    <property type="entry name" value="Y1_Tnp"/>
    <property type="match status" value="1"/>
</dbReference>
<dbReference type="PANTHER" id="PTHR36966">
    <property type="entry name" value="REP-ASSOCIATED TYROSINE TRANSPOSASE"/>
    <property type="match status" value="1"/>
</dbReference>
<dbReference type="EMBL" id="CP011339">
    <property type="protein sequence ID" value="AKV67178.1"/>
    <property type="molecule type" value="Genomic_DNA"/>
</dbReference>
<evidence type="ECO:0000313" key="3">
    <source>
        <dbReference type="Proteomes" id="UP000068167"/>
    </source>
</evidence>
<dbReference type="RefSeq" id="WP_052276228.1">
    <property type="nucleotide sequence ID" value="NZ_CP011339.1"/>
</dbReference>
<dbReference type="KEGG" id="mpk:VL20_2054"/>
<dbReference type="SUPFAM" id="SSF143422">
    <property type="entry name" value="Transposase IS200-like"/>
    <property type="match status" value="1"/>
</dbReference>
<keyword evidence="3" id="KW-1185">Reference proteome</keyword>
<evidence type="ECO:0000313" key="2">
    <source>
        <dbReference type="EMBL" id="AKV67178.1"/>
    </source>
</evidence>
<evidence type="ECO:0000259" key="1">
    <source>
        <dbReference type="SMART" id="SM01321"/>
    </source>
</evidence>
<dbReference type="AlphaFoldDB" id="A0A0K1RZH6"/>
<dbReference type="PATRIC" id="fig|1638788.3.peg.2066"/>
<name>A0A0K1RZH6_9CHRO</name>
<feature type="domain" description="Transposase IS200-like" evidence="1">
    <location>
        <begin position="21"/>
        <end position="161"/>
    </location>
</feature>
<sequence>MNNFSEKHHRRSLRLSRYDYSQSAAYFVTICIKNSENLLGDIQDNVMNLNQFGQVVKDIWHSLDTRYKEVILDEFVIMPNHIHGIIFIDNPVEIIHELSLPEERRKMLLPKVVGYFKMNSAKLINQLQSTQGQSVWQKNYYEHIIRDEVSLTKIREYIVNNPLKWHQDIENQQVKPSQEELQFWQSFGRKDL</sequence>
<proteinExistence type="predicted"/>
<reference evidence="2 3" key="1">
    <citation type="journal article" date="2016" name="Stand. Genomic Sci.">
        <title>Complete genome sequence and genomic characterization of Microcystis panniformis FACHB 1757 by third-generation sequencing.</title>
        <authorList>
            <person name="Zhang J.Y."/>
            <person name="Guan R."/>
            <person name="Zhang H.J."/>
            <person name="Li H."/>
            <person name="Xiao P."/>
            <person name="Yu G.L."/>
            <person name="Du L."/>
            <person name="Cao D.M."/>
            <person name="Zhu B.C."/>
            <person name="Li R.H."/>
            <person name="Lu Z.H."/>
        </authorList>
    </citation>
    <scope>NUCLEOTIDE SEQUENCE [LARGE SCALE GENOMIC DNA]</scope>
    <source>
        <strain evidence="2 3">FACHB-1757</strain>
    </source>
</reference>
<gene>
    <name evidence="2" type="ORF">VL20_2054</name>
</gene>
<organism evidence="2 3">
    <name type="scientific">Microcystis panniformis FACHB-1757</name>
    <dbReference type="NCBI Taxonomy" id="1638788"/>
    <lineage>
        <taxon>Bacteria</taxon>
        <taxon>Bacillati</taxon>
        <taxon>Cyanobacteriota</taxon>
        <taxon>Cyanophyceae</taxon>
        <taxon>Oscillatoriophycideae</taxon>
        <taxon>Chroococcales</taxon>
        <taxon>Microcystaceae</taxon>
        <taxon>Microcystis</taxon>
    </lineage>
</organism>
<protein>
    <recommendedName>
        <fullName evidence="1">Transposase IS200-like domain-containing protein</fullName>
    </recommendedName>
</protein>